<comment type="cofactor">
    <cofactor evidence="9">
        <name>Mg(2+)</name>
        <dbReference type="ChEBI" id="CHEBI:18420"/>
    </cofactor>
    <cofactor evidence="9">
        <name>Mn(2+)</name>
        <dbReference type="ChEBI" id="CHEBI:29035"/>
    </cofactor>
</comment>
<keyword evidence="2 9" id="KW-0479">Metal-binding</keyword>
<dbReference type="CDD" id="cd09722">
    <property type="entry name" value="Cas1_I-B"/>
    <property type="match status" value="1"/>
</dbReference>
<dbReference type="InterPro" id="IPR042211">
    <property type="entry name" value="CRISPR-assoc_Cas1_N"/>
</dbReference>
<name>A0A1J0LXX3_THEBO</name>
<dbReference type="InterPro" id="IPR019858">
    <property type="entry name" value="CRISPR-assoc_Cas1_HMARI/TNEAP"/>
</dbReference>
<keyword evidence="5 9" id="KW-0460">Magnesium</keyword>
<dbReference type="RefSeq" id="WP_071678031.1">
    <property type="nucleotide sequence ID" value="NZ_CP016313.1"/>
</dbReference>
<evidence type="ECO:0000313" key="11">
    <source>
        <dbReference type="Proteomes" id="UP000182993"/>
    </source>
</evidence>
<dbReference type="InterPro" id="IPR042206">
    <property type="entry name" value="CRISPR-assoc_Cas1_C"/>
</dbReference>
<evidence type="ECO:0000256" key="3">
    <source>
        <dbReference type="ARBA" id="ARBA00022759"/>
    </source>
</evidence>
<dbReference type="Proteomes" id="UP000182993">
    <property type="component" value="Plasmid pTB1"/>
</dbReference>
<dbReference type="HAMAP" id="MF_01470">
    <property type="entry name" value="Cas1"/>
    <property type="match status" value="1"/>
</dbReference>
<keyword evidence="8 9" id="KW-0464">Manganese</keyword>
<feature type="binding site" evidence="9">
    <location>
        <position position="235"/>
    </location>
    <ligand>
        <name>Mn(2+)</name>
        <dbReference type="ChEBI" id="CHEBI:29035"/>
    </ligand>
</feature>
<dbReference type="GO" id="GO:0046872">
    <property type="term" value="F:metal ion binding"/>
    <property type="evidence" value="ECO:0007669"/>
    <property type="project" value="UniProtKB-UniRule"/>
</dbReference>
<sequence length="327" mass="38246">MPKPVYVFSSGRLSRMSNTIILETEERKRHLPVEQVSELYLFGEVDLNKRFLEFCAQKGVLLHFFNRYGYYAGSFYPREHLLSGYLTLKQAEHYLDPERRLALARRFVEGGLENIRRLLCKEEAKGKGVESTLALLENLSAQVGEARTVGELMALEGRAREAYYGVWDELLGERWALARSRRPPRDPINALLSFTNSLLYTAILAQIYQTHLDPRIGFLHEANYRRHSLNLDVAEVFKPALVDRLIFRLIRRDQLKIGHFLREGNGVFLSEAGRRLVVEEWEKTLQTTYRHLVLKRSVSYRTTIRLELYKLEKHLIGEQSYTPYRLR</sequence>
<organism evidence="10 11">
    <name type="scientific">Thermus brockianus</name>
    <dbReference type="NCBI Taxonomy" id="56956"/>
    <lineage>
        <taxon>Bacteria</taxon>
        <taxon>Thermotogati</taxon>
        <taxon>Deinococcota</taxon>
        <taxon>Deinococci</taxon>
        <taxon>Thermales</taxon>
        <taxon>Thermaceae</taxon>
        <taxon>Thermus</taxon>
    </lineage>
</organism>
<dbReference type="Gene3D" id="3.100.10.20">
    <property type="entry name" value="CRISPR-associated endonuclease Cas1, N-terminal domain"/>
    <property type="match status" value="1"/>
</dbReference>
<evidence type="ECO:0000256" key="7">
    <source>
        <dbReference type="ARBA" id="ARBA00023125"/>
    </source>
</evidence>
<dbReference type="EMBL" id="CP016313">
    <property type="protein sequence ID" value="APD10333.1"/>
    <property type="molecule type" value="Genomic_DNA"/>
</dbReference>
<evidence type="ECO:0000313" key="10">
    <source>
        <dbReference type="EMBL" id="APD10333.1"/>
    </source>
</evidence>
<dbReference type="GO" id="GO:0051607">
    <property type="term" value="P:defense response to virus"/>
    <property type="evidence" value="ECO:0007669"/>
    <property type="project" value="UniProtKB-UniRule"/>
</dbReference>
<evidence type="ECO:0000256" key="1">
    <source>
        <dbReference type="ARBA" id="ARBA00022722"/>
    </source>
</evidence>
<gene>
    <name evidence="10" type="primary">cas1_2</name>
    <name evidence="9" type="synonym">cas1</name>
    <name evidence="10" type="ORF">A0O31_02302</name>
</gene>
<comment type="similarity">
    <text evidence="9">Belongs to the CRISPR-associated endonuclease Cas1 family.</text>
</comment>
<dbReference type="KEGG" id="tbc:A0O31_02302"/>
<keyword evidence="7 9" id="KW-0238">DNA-binding</keyword>
<comment type="subunit">
    <text evidence="9">Homodimer, forms a heterotetramer with a Cas2 homodimer.</text>
</comment>
<dbReference type="GO" id="GO:0003677">
    <property type="term" value="F:DNA binding"/>
    <property type="evidence" value="ECO:0007669"/>
    <property type="project" value="UniProtKB-KW"/>
</dbReference>
<keyword evidence="6 9" id="KW-0051">Antiviral defense</keyword>
<dbReference type="GO" id="GO:0004520">
    <property type="term" value="F:DNA endonuclease activity"/>
    <property type="evidence" value="ECO:0007669"/>
    <property type="project" value="InterPro"/>
</dbReference>
<proteinExistence type="inferred from homology"/>
<dbReference type="Pfam" id="PF01867">
    <property type="entry name" value="Cas_Cas1"/>
    <property type="match status" value="1"/>
</dbReference>
<evidence type="ECO:0000256" key="2">
    <source>
        <dbReference type="ARBA" id="ARBA00022723"/>
    </source>
</evidence>
<dbReference type="PANTHER" id="PTHR43219:SF1">
    <property type="entry name" value="CRISPR-ASSOCIATED ENDONUCLEASE CAS1"/>
    <property type="match status" value="1"/>
</dbReference>
<dbReference type="AlphaFoldDB" id="A0A1J0LXX3"/>
<dbReference type="GO" id="GO:0043571">
    <property type="term" value="P:maintenance of CRISPR repeat elements"/>
    <property type="evidence" value="ECO:0007669"/>
    <property type="project" value="UniProtKB-UniRule"/>
</dbReference>
<evidence type="ECO:0000256" key="4">
    <source>
        <dbReference type="ARBA" id="ARBA00022801"/>
    </source>
</evidence>
<feature type="binding site" evidence="9">
    <location>
        <position position="220"/>
    </location>
    <ligand>
        <name>Mn(2+)</name>
        <dbReference type="ChEBI" id="CHEBI:29035"/>
    </ligand>
</feature>
<evidence type="ECO:0000256" key="6">
    <source>
        <dbReference type="ARBA" id="ARBA00023118"/>
    </source>
</evidence>
<evidence type="ECO:0000256" key="8">
    <source>
        <dbReference type="ARBA" id="ARBA00023211"/>
    </source>
</evidence>
<evidence type="ECO:0000256" key="9">
    <source>
        <dbReference type="HAMAP-Rule" id="MF_01470"/>
    </source>
</evidence>
<evidence type="ECO:0000256" key="5">
    <source>
        <dbReference type="ARBA" id="ARBA00022842"/>
    </source>
</evidence>
<protein>
    <recommendedName>
        <fullName evidence="9">CRISPR-associated endonuclease Cas1</fullName>
        <ecNumber evidence="9">3.1.-.-</ecNumber>
    </recommendedName>
</protein>
<reference evidence="11" key="1">
    <citation type="submission" date="2016-06" db="EMBL/GenBank/DDBJ databases">
        <title>Whole genome sequencing of Thermus brockianus strain GE-1.</title>
        <authorList>
            <person name="Schaefers C."/>
            <person name="Blank S."/>
            <person name="Wiebusch S."/>
            <person name="Elleuche S."/>
            <person name="Antranikian G."/>
        </authorList>
    </citation>
    <scope>NUCLEOTIDE SEQUENCE [LARGE SCALE GENOMIC DNA]</scope>
    <source>
        <strain evidence="11">GE-1</strain>
        <plasmid evidence="11">ptb1</plasmid>
    </source>
</reference>
<geneLocation type="plasmid" evidence="11">
    <name>ptb1</name>
</geneLocation>
<dbReference type="GO" id="GO:0016787">
    <property type="term" value="F:hydrolase activity"/>
    <property type="evidence" value="ECO:0007669"/>
    <property type="project" value="UniProtKB-KW"/>
</dbReference>
<dbReference type="NCBIfam" id="TIGR00287">
    <property type="entry name" value="cas1"/>
    <property type="match status" value="1"/>
</dbReference>
<keyword evidence="3 9" id="KW-0255">Endonuclease</keyword>
<dbReference type="Gene3D" id="1.20.120.920">
    <property type="entry name" value="CRISPR-associated endonuclease Cas1, C-terminal domain"/>
    <property type="match status" value="1"/>
</dbReference>
<accession>A0A1J0LXX3</accession>
<keyword evidence="4 9" id="KW-0378">Hydrolase</keyword>
<comment type="function">
    <text evidence="9">CRISPR (clustered regularly interspaced short palindromic repeat), is an adaptive immune system that provides protection against mobile genetic elements (viruses, transposable elements and conjugative plasmids). CRISPR clusters contain spacers, sequences complementary to antecedent mobile elements, and target invading nucleic acids. CRISPR clusters are transcribed and processed into CRISPR RNA (crRNA). Acts as a dsDNA endonuclease. Involved in the integration of spacer DNA into the CRISPR cassette.</text>
</comment>
<keyword evidence="10" id="KW-0614">Plasmid</keyword>
<dbReference type="OrthoDB" id="9803119at2"/>
<keyword evidence="1 9" id="KW-0540">Nuclease</keyword>
<dbReference type="PANTHER" id="PTHR43219">
    <property type="entry name" value="CRISPR-ASSOCIATED ENDONUCLEASE CAS1"/>
    <property type="match status" value="1"/>
</dbReference>
<feature type="binding site" evidence="9">
    <location>
        <position position="156"/>
    </location>
    <ligand>
        <name>Mn(2+)</name>
        <dbReference type="ChEBI" id="CHEBI:29035"/>
    </ligand>
</feature>
<dbReference type="NCBIfam" id="TIGR03641">
    <property type="entry name" value="cas1_HMARI"/>
    <property type="match status" value="1"/>
</dbReference>
<dbReference type="InterPro" id="IPR002729">
    <property type="entry name" value="CRISPR-assoc_Cas1"/>
</dbReference>
<dbReference type="EC" id="3.1.-.-" evidence="9"/>